<evidence type="ECO:0000256" key="6">
    <source>
        <dbReference type="ARBA" id="ARBA00022538"/>
    </source>
</evidence>
<feature type="binding site" evidence="12">
    <location>
        <position position="109"/>
    </location>
    <ligand>
        <name>K(+)</name>
        <dbReference type="ChEBI" id="CHEBI:29103"/>
    </ligand>
</feature>
<keyword evidence="8 12" id="KW-0630">Potassium</keyword>
<feature type="binding site" evidence="12">
    <location>
        <position position="110"/>
    </location>
    <ligand>
        <name>K(+)</name>
        <dbReference type="ChEBI" id="CHEBI:29103"/>
    </ligand>
</feature>
<dbReference type="Pfam" id="PF02386">
    <property type="entry name" value="TrkH"/>
    <property type="match status" value="1"/>
</dbReference>
<evidence type="ECO:0000313" key="15">
    <source>
        <dbReference type="Proteomes" id="UP000539642"/>
    </source>
</evidence>
<keyword evidence="10" id="KW-0406">Ion transport</keyword>
<dbReference type="PANTHER" id="PTHR32024">
    <property type="entry name" value="TRK SYSTEM POTASSIUM UPTAKE PROTEIN TRKG-RELATED"/>
    <property type="match status" value="1"/>
</dbReference>
<dbReference type="Proteomes" id="UP000539642">
    <property type="component" value="Unassembled WGS sequence"/>
</dbReference>
<keyword evidence="3" id="KW-0813">Transport</keyword>
<feature type="transmembrane region" description="Helical" evidence="13">
    <location>
        <begin position="324"/>
        <end position="344"/>
    </location>
</feature>
<dbReference type="AlphaFoldDB" id="A0A840UME8"/>
<proteinExistence type="inferred from homology"/>
<evidence type="ECO:0000256" key="8">
    <source>
        <dbReference type="ARBA" id="ARBA00022958"/>
    </source>
</evidence>
<accession>A0A840UME8</accession>
<reference evidence="14 15" key="1">
    <citation type="submission" date="2020-08" db="EMBL/GenBank/DDBJ databases">
        <title>Genomic Encyclopedia of Type Strains, Phase IV (KMG-IV): sequencing the most valuable type-strain genomes for metagenomic binning, comparative biology and taxonomic classification.</title>
        <authorList>
            <person name="Goeker M."/>
        </authorList>
    </citation>
    <scope>NUCLEOTIDE SEQUENCE [LARGE SCALE GENOMIC DNA]</scope>
    <source>
        <strain evidence="14 15">DSM 28570</strain>
    </source>
</reference>
<dbReference type="EMBL" id="JACHEO010000002">
    <property type="protein sequence ID" value="MBB5346952.1"/>
    <property type="molecule type" value="Genomic_DNA"/>
</dbReference>
<name>A0A840UME8_9BACT</name>
<dbReference type="InterPro" id="IPR003445">
    <property type="entry name" value="Cat_transpt"/>
</dbReference>
<dbReference type="GO" id="GO:0015379">
    <property type="term" value="F:potassium:chloride symporter activity"/>
    <property type="evidence" value="ECO:0007669"/>
    <property type="project" value="InterPro"/>
</dbReference>
<keyword evidence="12" id="KW-0479">Metal-binding</keyword>
<feature type="binding site" evidence="12">
    <location>
        <position position="314"/>
    </location>
    <ligand>
        <name>K(+)</name>
        <dbReference type="ChEBI" id="CHEBI:29103"/>
    </ligand>
</feature>
<keyword evidence="7 13" id="KW-0812">Transmembrane</keyword>
<evidence type="ECO:0000256" key="1">
    <source>
        <dbReference type="ARBA" id="ARBA00004429"/>
    </source>
</evidence>
<evidence type="ECO:0000256" key="4">
    <source>
        <dbReference type="ARBA" id="ARBA00022475"/>
    </source>
</evidence>
<organism evidence="14 15">
    <name type="scientific">Desulfoprunum benzoelyticum</name>
    <dbReference type="NCBI Taxonomy" id="1506996"/>
    <lineage>
        <taxon>Bacteria</taxon>
        <taxon>Pseudomonadati</taxon>
        <taxon>Thermodesulfobacteriota</taxon>
        <taxon>Desulfobulbia</taxon>
        <taxon>Desulfobulbales</taxon>
        <taxon>Desulfobulbaceae</taxon>
        <taxon>Desulfoprunum</taxon>
    </lineage>
</organism>
<dbReference type="PIRSF" id="PIRSF006247">
    <property type="entry name" value="TrkH"/>
    <property type="match status" value="1"/>
</dbReference>
<evidence type="ECO:0000313" key="14">
    <source>
        <dbReference type="EMBL" id="MBB5346952.1"/>
    </source>
</evidence>
<evidence type="ECO:0000256" key="3">
    <source>
        <dbReference type="ARBA" id="ARBA00022448"/>
    </source>
</evidence>
<feature type="transmembrane region" description="Helical" evidence="13">
    <location>
        <begin position="454"/>
        <end position="479"/>
    </location>
</feature>
<feature type="binding site" evidence="12">
    <location>
        <position position="431"/>
    </location>
    <ligand>
        <name>K(+)</name>
        <dbReference type="ChEBI" id="CHEBI:29103"/>
    </ligand>
</feature>
<evidence type="ECO:0000256" key="5">
    <source>
        <dbReference type="ARBA" id="ARBA00022519"/>
    </source>
</evidence>
<dbReference type="GO" id="GO:0046872">
    <property type="term" value="F:metal ion binding"/>
    <property type="evidence" value="ECO:0007669"/>
    <property type="project" value="UniProtKB-KW"/>
</dbReference>
<keyword evidence="15" id="KW-1185">Reference proteome</keyword>
<dbReference type="GO" id="GO:0005886">
    <property type="term" value="C:plasma membrane"/>
    <property type="evidence" value="ECO:0007669"/>
    <property type="project" value="UniProtKB-SubCell"/>
</dbReference>
<feature type="transmembrane region" description="Helical" evidence="13">
    <location>
        <begin position="234"/>
        <end position="252"/>
    </location>
</feature>
<comment type="caution">
    <text evidence="14">The sequence shown here is derived from an EMBL/GenBank/DDBJ whole genome shotgun (WGS) entry which is preliminary data.</text>
</comment>
<dbReference type="NCBIfam" id="TIGR00933">
    <property type="entry name" value="2a38"/>
    <property type="match status" value="1"/>
</dbReference>
<keyword evidence="9 13" id="KW-1133">Transmembrane helix</keyword>
<feature type="transmembrane region" description="Helical" evidence="13">
    <location>
        <begin position="7"/>
        <end position="27"/>
    </location>
</feature>
<gene>
    <name evidence="14" type="ORF">HNQ81_000662</name>
</gene>
<dbReference type="PANTHER" id="PTHR32024:SF2">
    <property type="entry name" value="TRK SYSTEM POTASSIUM UPTAKE PROTEIN TRKG-RELATED"/>
    <property type="match status" value="1"/>
</dbReference>
<evidence type="ECO:0000256" key="10">
    <source>
        <dbReference type="ARBA" id="ARBA00023065"/>
    </source>
</evidence>
<comment type="subcellular location">
    <subcellularLocation>
        <location evidence="1">Cell inner membrane</location>
        <topology evidence="1">Multi-pass membrane protein</topology>
    </subcellularLocation>
</comment>
<keyword evidence="4" id="KW-1003">Cell membrane</keyword>
<feature type="binding site" evidence="12">
    <location>
        <position position="432"/>
    </location>
    <ligand>
        <name>K(+)</name>
        <dbReference type="ChEBI" id="CHEBI:29103"/>
    </ligand>
</feature>
<feature type="transmembrane region" description="Helical" evidence="13">
    <location>
        <begin position="69"/>
        <end position="89"/>
    </location>
</feature>
<dbReference type="RefSeq" id="WP_183348276.1">
    <property type="nucleotide sequence ID" value="NZ_JACHEO010000002.1"/>
</dbReference>
<evidence type="ECO:0000256" key="11">
    <source>
        <dbReference type="ARBA" id="ARBA00023136"/>
    </source>
</evidence>
<feature type="transmembrane region" description="Helical" evidence="13">
    <location>
        <begin position="131"/>
        <end position="151"/>
    </location>
</feature>
<protein>
    <submittedName>
        <fullName evidence="14">Trk system potassium uptake protein TrkH</fullName>
    </submittedName>
</protein>
<evidence type="ECO:0000256" key="12">
    <source>
        <dbReference type="PIRSR" id="PIRSR006247-1"/>
    </source>
</evidence>
<keyword evidence="5" id="KW-0997">Cell inner membrane</keyword>
<feature type="binding site" evidence="12">
    <location>
        <position position="218"/>
    </location>
    <ligand>
        <name>K(+)</name>
        <dbReference type="ChEBI" id="CHEBI:29103"/>
    </ligand>
</feature>
<feature type="transmembrane region" description="Helical" evidence="13">
    <location>
        <begin position="181"/>
        <end position="205"/>
    </location>
</feature>
<comment type="similarity">
    <text evidence="2">Belongs to the TrkH potassium transport family.</text>
</comment>
<evidence type="ECO:0000256" key="13">
    <source>
        <dbReference type="SAM" id="Phobius"/>
    </source>
</evidence>
<feature type="transmembrane region" description="Helical" evidence="13">
    <location>
        <begin position="272"/>
        <end position="291"/>
    </location>
</feature>
<feature type="transmembrane region" description="Helical" evidence="13">
    <location>
        <begin position="389"/>
        <end position="411"/>
    </location>
</feature>
<sequence length="512" mass="55768">MRTSGVLNLLGKLLMLLSLTLIVPIPFSLYYDDGMLRSFVLSSLIGAGSGGLLLLLFPPEEDLGYREGFAIVTLSWLAMAFLGALPYTVSGEIPSFVDSYFEAMSGFTTTGSTILVTVEDLPNSLLFWRSLTQWLGGMGIIVLTIAVMPLLKVGGTQLFHAEMPGPTKDRLAPRIQGTARILWTVYVFFTLVETILLMAGGIGFFDAVCHSLTTLATGGFSTHTASIAYFESPYVEGVIIVFMLLAGINFTLHFHAMTGNFRTVFKNEELRFYLAIVFVSTLIITVAVTVADPVHDILGNFRDAMFIVASLVTTTGYGTADYDLWPPVCLMVIVVLMFIGGCAGSTSGGIKSVRILLLFKYALLQLRRLVHPHQVQTIKLGAIRVPQEILIAILGFFALYLVFFFLASIVVTATGVDILTGTSAVITTLSNVGPGFKIVGPTQNFSTLPELAKIILIVCMLAGRLELYTVVVLLTPVFWRMARKPSLRTFSLDNRQSGPAARITTSKDNLHE</sequence>
<feature type="transmembrane region" description="Helical" evidence="13">
    <location>
        <begin position="39"/>
        <end position="57"/>
    </location>
</feature>
<dbReference type="InterPro" id="IPR004772">
    <property type="entry name" value="TrkH"/>
</dbReference>
<evidence type="ECO:0000256" key="9">
    <source>
        <dbReference type="ARBA" id="ARBA00022989"/>
    </source>
</evidence>
<evidence type="ECO:0000256" key="2">
    <source>
        <dbReference type="ARBA" id="ARBA00009137"/>
    </source>
</evidence>
<keyword evidence="6" id="KW-0633">Potassium transport</keyword>
<evidence type="ECO:0000256" key="7">
    <source>
        <dbReference type="ARBA" id="ARBA00022692"/>
    </source>
</evidence>
<feature type="binding site" evidence="12">
    <location>
        <position position="315"/>
    </location>
    <ligand>
        <name>K(+)</name>
        <dbReference type="ChEBI" id="CHEBI:29103"/>
    </ligand>
</feature>
<keyword evidence="11 13" id="KW-0472">Membrane</keyword>